<name>A0ABQ5N9Y5_9CLOT</name>
<dbReference type="Proteomes" id="UP001208567">
    <property type="component" value="Unassembled WGS sequence"/>
</dbReference>
<organism evidence="5 6">
    <name type="scientific">Clostridium omnivorum</name>
    <dbReference type="NCBI Taxonomy" id="1604902"/>
    <lineage>
        <taxon>Bacteria</taxon>
        <taxon>Bacillati</taxon>
        <taxon>Bacillota</taxon>
        <taxon>Clostridia</taxon>
        <taxon>Eubacteriales</taxon>
        <taxon>Clostridiaceae</taxon>
        <taxon>Clostridium</taxon>
    </lineage>
</organism>
<protein>
    <recommendedName>
        <fullName evidence="4">Exonuclease domain-containing protein</fullName>
    </recommendedName>
</protein>
<dbReference type="InterPro" id="IPR013520">
    <property type="entry name" value="Ribonucl_H"/>
</dbReference>
<dbReference type="InterPro" id="IPR012337">
    <property type="entry name" value="RNaseH-like_sf"/>
</dbReference>
<dbReference type="SMART" id="SM00479">
    <property type="entry name" value="EXOIII"/>
    <property type="match status" value="1"/>
</dbReference>
<evidence type="ECO:0000259" key="4">
    <source>
        <dbReference type="SMART" id="SM00479"/>
    </source>
</evidence>
<reference evidence="5 6" key="1">
    <citation type="journal article" date="2024" name="Int. J. Syst. Evol. Microbiol.">
        <title>Clostridium omnivorum sp. nov., isolated from anoxic soil under the treatment of reductive soil disinfestation.</title>
        <authorList>
            <person name="Ueki A."/>
            <person name="Tonouchi A."/>
            <person name="Kaku N."/>
            <person name="Honma S."/>
            <person name="Ueki K."/>
        </authorList>
    </citation>
    <scope>NUCLEOTIDE SEQUENCE [LARGE SCALE GENOMIC DNA]</scope>
    <source>
        <strain evidence="5 6">E14</strain>
    </source>
</reference>
<evidence type="ECO:0000256" key="2">
    <source>
        <dbReference type="ARBA" id="ARBA00022801"/>
    </source>
</evidence>
<dbReference type="SUPFAM" id="SSF53098">
    <property type="entry name" value="Ribonuclease H-like"/>
    <property type="match status" value="1"/>
</dbReference>
<evidence type="ECO:0000256" key="3">
    <source>
        <dbReference type="ARBA" id="ARBA00022839"/>
    </source>
</evidence>
<dbReference type="Pfam" id="PF00929">
    <property type="entry name" value="RNase_T"/>
    <property type="match status" value="1"/>
</dbReference>
<evidence type="ECO:0000313" key="6">
    <source>
        <dbReference type="Proteomes" id="UP001208567"/>
    </source>
</evidence>
<dbReference type="EMBL" id="BRXR01000001">
    <property type="protein sequence ID" value="GLC32039.1"/>
    <property type="molecule type" value="Genomic_DNA"/>
</dbReference>
<sequence length="302" mass="36032">MNYVIIDLEFNNMREIDKYYPDYYNEHPEYENIKCPNEIIEIGAVKLDRTMKQMDTFKVYIKPEIFSFLNPRITEITGIETKDLDEGTNFYNAMEMFINFVGQDVIIGSWAKDDIVELIRNADYYNYKNLDWLKEYIDIQEYCTKVLAQKKPISLKNALDRFYIRIKKDLHDALNDAVYTAEVFKRIYNDRIVKSYIIRDIKNMPSIEIRDYSNFKLDESKIDESCPKCSSHIYMEYPLKLFGWRFIGLGSCEKCSSKVLQKIVVKQTLAGDKVYVENKRLISEREYLDYIYQIENNRIVNE</sequence>
<keyword evidence="2" id="KW-0378">Hydrolase</keyword>
<gene>
    <name evidence="5" type="ORF">bsdE14_34490</name>
</gene>
<keyword evidence="6" id="KW-1185">Reference proteome</keyword>
<evidence type="ECO:0000256" key="1">
    <source>
        <dbReference type="ARBA" id="ARBA00022722"/>
    </source>
</evidence>
<dbReference type="InterPro" id="IPR051274">
    <property type="entry name" value="3-5_Exoribonuclease"/>
</dbReference>
<dbReference type="Gene3D" id="3.30.420.10">
    <property type="entry name" value="Ribonuclease H-like superfamily/Ribonuclease H"/>
    <property type="match status" value="1"/>
</dbReference>
<keyword evidence="3" id="KW-0269">Exonuclease</keyword>
<dbReference type="RefSeq" id="WP_264851350.1">
    <property type="nucleotide sequence ID" value="NZ_BRXR01000001.1"/>
</dbReference>
<dbReference type="PANTHER" id="PTHR23044:SF61">
    <property type="entry name" value="3'-5' EXORIBONUCLEASE 1-RELATED"/>
    <property type="match status" value="1"/>
</dbReference>
<dbReference type="InterPro" id="IPR036397">
    <property type="entry name" value="RNaseH_sf"/>
</dbReference>
<evidence type="ECO:0000313" key="5">
    <source>
        <dbReference type="EMBL" id="GLC32039.1"/>
    </source>
</evidence>
<proteinExistence type="predicted"/>
<feature type="domain" description="Exonuclease" evidence="4">
    <location>
        <begin position="2"/>
        <end position="193"/>
    </location>
</feature>
<dbReference type="InterPro" id="IPR047201">
    <property type="entry name" value="ERI-1_3'hExo-like"/>
</dbReference>
<accession>A0ABQ5N9Y5</accession>
<dbReference type="PANTHER" id="PTHR23044">
    <property type="entry name" value="3'-5' EXONUCLEASE ERI1-RELATED"/>
    <property type="match status" value="1"/>
</dbReference>
<comment type="caution">
    <text evidence="5">The sequence shown here is derived from an EMBL/GenBank/DDBJ whole genome shotgun (WGS) entry which is preliminary data.</text>
</comment>
<keyword evidence="1" id="KW-0540">Nuclease</keyword>
<dbReference type="CDD" id="cd06133">
    <property type="entry name" value="ERI-1_3'hExo_like"/>
    <property type="match status" value="1"/>
</dbReference>